<evidence type="ECO:0000313" key="2">
    <source>
        <dbReference type="EMBL" id="TCN21384.1"/>
    </source>
</evidence>
<proteinExistence type="predicted"/>
<dbReference type="GO" id="GO:0005886">
    <property type="term" value="C:plasma membrane"/>
    <property type="evidence" value="ECO:0007669"/>
    <property type="project" value="TreeGrafter"/>
</dbReference>
<keyword evidence="1" id="KW-0812">Transmembrane</keyword>
<feature type="transmembrane region" description="Helical" evidence="1">
    <location>
        <begin position="12"/>
        <end position="29"/>
    </location>
</feature>
<dbReference type="InterPro" id="IPR007383">
    <property type="entry name" value="DUF445"/>
</dbReference>
<dbReference type="Proteomes" id="UP000295689">
    <property type="component" value="Unassembled WGS sequence"/>
</dbReference>
<reference evidence="2 3" key="1">
    <citation type="journal article" date="2015" name="Stand. Genomic Sci.">
        <title>Genomic Encyclopedia of Bacterial and Archaeal Type Strains, Phase III: the genomes of soil and plant-associated and newly described type strains.</title>
        <authorList>
            <person name="Whitman W.B."/>
            <person name="Woyke T."/>
            <person name="Klenk H.P."/>
            <person name="Zhou Y."/>
            <person name="Lilburn T.G."/>
            <person name="Beck B.J."/>
            <person name="De Vos P."/>
            <person name="Vandamme P."/>
            <person name="Eisen J.A."/>
            <person name="Garrity G."/>
            <person name="Hugenholtz P."/>
            <person name="Kyrpides N.C."/>
        </authorList>
    </citation>
    <scope>NUCLEOTIDE SEQUENCE [LARGE SCALE GENOMIC DNA]</scope>
    <source>
        <strain evidence="2 3">CV53</strain>
    </source>
</reference>
<keyword evidence="1" id="KW-0472">Membrane</keyword>
<dbReference type="PANTHER" id="PTHR38442">
    <property type="entry name" value="INNER MEMBRANE PROTEIN-RELATED"/>
    <property type="match status" value="1"/>
</dbReference>
<comment type="caution">
    <text evidence="2">The sequence shown here is derived from an EMBL/GenBank/DDBJ whole genome shotgun (WGS) entry which is preliminary data.</text>
</comment>
<dbReference type="AlphaFoldDB" id="A0A4R2B7J4"/>
<protein>
    <submittedName>
        <fullName evidence="2">Uncharacterized membrane-anchored protein YjiN (DUF445 family)</fullName>
    </submittedName>
</protein>
<keyword evidence="3" id="KW-1185">Reference proteome</keyword>
<evidence type="ECO:0000256" key="1">
    <source>
        <dbReference type="SAM" id="Phobius"/>
    </source>
</evidence>
<accession>A0A4R2B7J4</accession>
<keyword evidence="1" id="KW-1133">Transmembrane helix</keyword>
<feature type="transmembrane region" description="Helical" evidence="1">
    <location>
        <begin position="395"/>
        <end position="417"/>
    </location>
</feature>
<name>A0A4R2B7J4_9BACI</name>
<dbReference type="PANTHER" id="PTHR38442:SF1">
    <property type="entry name" value="INNER MEMBRANE PROTEIN"/>
    <property type="match status" value="1"/>
</dbReference>
<gene>
    <name evidence="2" type="ORF">EV146_11265</name>
</gene>
<sequence>MAKKQGKSRYLAGTSLAVMGAGFLLTIPLQDSLWGRLLQGGFEAGLVGGLADWFAVTALFRHPLGLPIPHTALLPKNRDKVTNSLIRMLEQEWLTKDSIQEKINQIQFTEKLLDMITREMQSEHIKNGLHSIIRESVQNAKIEKLAPFLEKELKSYLSSIDSAKPLKALTDGIRANQYDEALFDHILAETGKWAAKAETKQTLGKMGKQLIETTEADGLLKFAIQSFSQLVNEEKIGQMVQTFILNRIINVSKPDNKSRQMILQRIRTELEELHEREHLMNDINEWKNRLVNQLELEGQIHSILFQTKGRILDLVNQDDFIDTHVYPVIFRFIAGLKEDDSKMKAIESWIHKQVAGAIERNHSKIGTLVKENLDKLDTDTLIDMMENHIGKDLQWIRVNGAVCGFIIGIFLSLFKLII</sequence>
<organism evidence="2 3">
    <name type="scientific">Mesobacillus foraminis</name>
    <dbReference type="NCBI Taxonomy" id="279826"/>
    <lineage>
        <taxon>Bacteria</taxon>
        <taxon>Bacillati</taxon>
        <taxon>Bacillota</taxon>
        <taxon>Bacilli</taxon>
        <taxon>Bacillales</taxon>
        <taxon>Bacillaceae</taxon>
        <taxon>Mesobacillus</taxon>
    </lineage>
</organism>
<dbReference type="EMBL" id="SLVV01000012">
    <property type="protein sequence ID" value="TCN21384.1"/>
    <property type="molecule type" value="Genomic_DNA"/>
</dbReference>
<dbReference type="Pfam" id="PF04286">
    <property type="entry name" value="DUF445"/>
    <property type="match status" value="1"/>
</dbReference>
<evidence type="ECO:0000313" key="3">
    <source>
        <dbReference type="Proteomes" id="UP000295689"/>
    </source>
</evidence>
<dbReference type="RefSeq" id="WP_132010459.1">
    <property type="nucleotide sequence ID" value="NZ_JABUHM010000014.1"/>
</dbReference>